<evidence type="ECO:0000313" key="3">
    <source>
        <dbReference type="Proteomes" id="UP000054709"/>
    </source>
</evidence>
<evidence type="ECO:0000313" key="2">
    <source>
        <dbReference type="EMBL" id="KTD87774.1"/>
    </source>
</evidence>
<dbReference type="EMBL" id="LCZJ02000017">
    <property type="protein sequence ID" value="KTD87774.1"/>
    <property type="molecule type" value="Genomic_DNA"/>
</dbReference>
<feature type="chain" id="PRO_5006920351" description="Intracellular proteinase inhibitor BsuPI domain-containing protein" evidence="1">
    <location>
        <begin position="25"/>
        <end position="142"/>
    </location>
</feature>
<name>A0A0W1B2K9_9BACL</name>
<dbReference type="RefSeq" id="WP_060622429.1">
    <property type="nucleotide sequence ID" value="NZ_LCZJ02000017.1"/>
</dbReference>
<dbReference type="OrthoDB" id="2627603at2"/>
<evidence type="ECO:0008006" key="4">
    <source>
        <dbReference type="Google" id="ProtNLM"/>
    </source>
</evidence>
<proteinExistence type="predicted"/>
<organism evidence="2 3">
    <name type="scientific">Paenibacillus etheri</name>
    <dbReference type="NCBI Taxonomy" id="1306852"/>
    <lineage>
        <taxon>Bacteria</taxon>
        <taxon>Bacillati</taxon>
        <taxon>Bacillota</taxon>
        <taxon>Bacilli</taxon>
        <taxon>Bacillales</taxon>
        <taxon>Paenibacillaceae</taxon>
        <taxon>Paenibacillus</taxon>
    </lineage>
</organism>
<reference evidence="2 3" key="1">
    <citation type="journal article" date="2015" name="Int. Biodeterior. Biodegradation">
        <title>Physiological and genetic screening methods for the isolation of methyl tert-butyl ether-degrading bacteria for bioremediation purposes.</title>
        <authorList>
            <person name="Guisado I.M."/>
            <person name="Purswani J."/>
            <person name="Gonzalez Lopez J."/>
            <person name="Pozo C."/>
        </authorList>
    </citation>
    <scope>NUCLEOTIDE SEQUENCE [LARGE SCALE GENOMIC DNA]</scope>
    <source>
        <strain evidence="2 3">SH7</strain>
    </source>
</reference>
<feature type="signal peptide" evidence="1">
    <location>
        <begin position="1"/>
        <end position="24"/>
    </location>
</feature>
<keyword evidence="3" id="KW-1185">Reference proteome</keyword>
<gene>
    <name evidence="2" type="ORF">UQ64_08425</name>
</gene>
<evidence type="ECO:0000256" key="1">
    <source>
        <dbReference type="SAM" id="SignalP"/>
    </source>
</evidence>
<comment type="caution">
    <text evidence="2">The sequence shown here is derived from an EMBL/GenBank/DDBJ whole genome shotgun (WGS) entry which is preliminary data.</text>
</comment>
<dbReference type="Proteomes" id="UP000054709">
    <property type="component" value="Unassembled WGS sequence"/>
</dbReference>
<dbReference type="AlphaFoldDB" id="A0A0W1B2K9"/>
<sequence length="142" mass="16583">MNRKFVLTLLVVCLMITGSSSIYAVKSVLPVKNETPKWAVELHKSKLPSPQPEKFKSYELLVKNLSEDTIDVTFELYRPVQEPLQEQIILTDPFSYDMRPNETVSFSQFFIKNGAKELEVVLTWNDQNRRKHKQSIKFTNFE</sequence>
<accession>A0A0W1B2K9</accession>
<protein>
    <recommendedName>
        <fullName evidence="4">Intracellular proteinase inhibitor BsuPI domain-containing protein</fullName>
    </recommendedName>
</protein>
<keyword evidence="1" id="KW-0732">Signal</keyword>